<dbReference type="EMBL" id="JANPWB010000006">
    <property type="protein sequence ID" value="KAJ1182245.1"/>
    <property type="molecule type" value="Genomic_DNA"/>
</dbReference>
<evidence type="ECO:0000313" key="3">
    <source>
        <dbReference type="EMBL" id="KAJ1182245.1"/>
    </source>
</evidence>
<gene>
    <name evidence="3" type="ORF">NDU88_007439</name>
</gene>
<organism evidence="3 4">
    <name type="scientific">Pleurodeles waltl</name>
    <name type="common">Iberian ribbed newt</name>
    <dbReference type="NCBI Taxonomy" id="8319"/>
    <lineage>
        <taxon>Eukaryota</taxon>
        <taxon>Metazoa</taxon>
        <taxon>Chordata</taxon>
        <taxon>Craniata</taxon>
        <taxon>Vertebrata</taxon>
        <taxon>Euteleostomi</taxon>
        <taxon>Amphibia</taxon>
        <taxon>Batrachia</taxon>
        <taxon>Caudata</taxon>
        <taxon>Salamandroidea</taxon>
        <taxon>Salamandridae</taxon>
        <taxon>Pleurodelinae</taxon>
        <taxon>Pleurodeles</taxon>
    </lineage>
</organism>
<comment type="caution">
    <text evidence="3">The sequence shown here is derived from an EMBL/GenBank/DDBJ whole genome shotgun (WGS) entry which is preliminary data.</text>
</comment>
<dbReference type="Gene3D" id="2.10.60.10">
    <property type="entry name" value="CD59"/>
    <property type="match status" value="1"/>
</dbReference>
<dbReference type="Proteomes" id="UP001066276">
    <property type="component" value="Chromosome 3_2"/>
</dbReference>
<name>A0AAV7TZS0_PLEWA</name>
<accession>A0AAV7TZS0</accession>
<evidence type="ECO:0000256" key="2">
    <source>
        <dbReference type="SAM" id="Phobius"/>
    </source>
</evidence>
<feature type="compositionally biased region" description="Low complexity" evidence="1">
    <location>
        <begin position="1"/>
        <end position="11"/>
    </location>
</feature>
<reference evidence="3" key="1">
    <citation type="journal article" date="2022" name="bioRxiv">
        <title>Sequencing and chromosome-scale assembly of the giantPleurodeles waltlgenome.</title>
        <authorList>
            <person name="Brown T."/>
            <person name="Elewa A."/>
            <person name="Iarovenko S."/>
            <person name="Subramanian E."/>
            <person name="Araus A.J."/>
            <person name="Petzold A."/>
            <person name="Susuki M."/>
            <person name="Suzuki K.-i.T."/>
            <person name="Hayashi T."/>
            <person name="Toyoda A."/>
            <person name="Oliveira C."/>
            <person name="Osipova E."/>
            <person name="Leigh N.D."/>
            <person name="Simon A."/>
            <person name="Yun M.H."/>
        </authorList>
    </citation>
    <scope>NUCLEOTIDE SEQUENCE</scope>
    <source>
        <strain evidence="3">20211129_DDA</strain>
        <tissue evidence="3">Liver</tissue>
    </source>
</reference>
<keyword evidence="2" id="KW-0472">Membrane</keyword>
<evidence type="ECO:0000313" key="4">
    <source>
        <dbReference type="Proteomes" id="UP001066276"/>
    </source>
</evidence>
<feature type="compositionally biased region" description="Gly residues" evidence="1">
    <location>
        <begin position="12"/>
        <end position="22"/>
    </location>
</feature>
<proteinExistence type="predicted"/>
<keyword evidence="2" id="KW-1133">Transmembrane helix</keyword>
<feature type="transmembrane region" description="Helical" evidence="2">
    <location>
        <begin position="147"/>
        <end position="165"/>
    </location>
</feature>
<evidence type="ECO:0000256" key="1">
    <source>
        <dbReference type="SAM" id="MobiDB-lite"/>
    </source>
</evidence>
<feature type="transmembrane region" description="Helical" evidence="2">
    <location>
        <begin position="87"/>
        <end position="105"/>
    </location>
</feature>
<dbReference type="InterPro" id="IPR045860">
    <property type="entry name" value="Snake_toxin-like_sf"/>
</dbReference>
<sequence length="166" mass="17259">MGGARSGSSQPGEGGASGGVGAGPVRSDGRGVAGPCPADSASPEPALKELPAPRPHLPERRGRLIPLLRGTQPDEEKENMARVGMNGVLLAVSAVLLGLFGSGSARLTTCLAYNSCNNDFLAKEYNLGTFSYDCCQKELCNSSVMTVVNKTIMSLVAMLALVWICF</sequence>
<keyword evidence="2" id="KW-0812">Transmembrane</keyword>
<keyword evidence="4" id="KW-1185">Reference proteome</keyword>
<feature type="region of interest" description="Disordered" evidence="1">
    <location>
        <begin position="1"/>
        <end position="71"/>
    </location>
</feature>
<evidence type="ECO:0008006" key="5">
    <source>
        <dbReference type="Google" id="ProtNLM"/>
    </source>
</evidence>
<dbReference type="AlphaFoldDB" id="A0AAV7TZS0"/>
<protein>
    <recommendedName>
        <fullName evidence="5">UPAR/Ly6 domain-containing protein</fullName>
    </recommendedName>
</protein>